<accession>A0A1X6MJV2</accession>
<feature type="region of interest" description="Disordered" evidence="1">
    <location>
        <begin position="218"/>
        <end position="329"/>
    </location>
</feature>
<evidence type="ECO:0000256" key="1">
    <source>
        <dbReference type="SAM" id="MobiDB-lite"/>
    </source>
</evidence>
<evidence type="ECO:0000313" key="3">
    <source>
        <dbReference type="Proteomes" id="UP000194127"/>
    </source>
</evidence>
<dbReference type="RefSeq" id="XP_024333310.1">
    <property type="nucleotide sequence ID" value="XM_024481544.1"/>
</dbReference>
<feature type="compositionally biased region" description="Low complexity" evidence="1">
    <location>
        <begin position="27"/>
        <end position="49"/>
    </location>
</feature>
<evidence type="ECO:0000313" key="2">
    <source>
        <dbReference type="EMBL" id="OSX56516.1"/>
    </source>
</evidence>
<reference evidence="2 3" key="1">
    <citation type="submission" date="2017-04" db="EMBL/GenBank/DDBJ databases">
        <title>Genome Sequence of the Model Brown-Rot Fungus Postia placenta SB12.</title>
        <authorList>
            <consortium name="DOE Joint Genome Institute"/>
            <person name="Gaskell J."/>
            <person name="Kersten P."/>
            <person name="Larrondo L.F."/>
            <person name="Canessa P."/>
            <person name="Martinez D."/>
            <person name="Hibbett D."/>
            <person name="Schmoll M."/>
            <person name="Kubicek C.P."/>
            <person name="Martinez A.T."/>
            <person name="Yadav J."/>
            <person name="Master E."/>
            <person name="Magnuson J.K."/>
            <person name="James T."/>
            <person name="Yaver D."/>
            <person name="Berka R."/>
            <person name="Labutti K."/>
            <person name="Lipzen A."/>
            <person name="Aerts A."/>
            <person name="Barry K."/>
            <person name="Henrissat B."/>
            <person name="Blanchette R."/>
            <person name="Grigoriev I."/>
            <person name="Cullen D."/>
        </authorList>
    </citation>
    <scope>NUCLEOTIDE SEQUENCE [LARGE SCALE GENOMIC DNA]</scope>
    <source>
        <strain evidence="2 3">MAD-698-R-SB12</strain>
    </source>
</reference>
<feature type="compositionally biased region" description="Low complexity" evidence="1">
    <location>
        <begin position="115"/>
        <end position="132"/>
    </location>
</feature>
<dbReference type="GeneID" id="36326494"/>
<sequence>MPAYPAPALSYGAFRTRRLCEPVQTLRAAASSSSSTSPPGRSRRTVSVPASARPCSSRIQHALRLKPRHVKQRAKPQLLRSPSLSPARLALTQRAHASLTQVVPSSSPPRRPRLLARAVSSSSPSTSPATTTRSLPRLIHCMCELVRTPASACQKASAYAVRMCSLLAVHALSCTWLSRHRVKSSAAQQNALDPMALTGTDATRGATLRRRDARAALLSAGHRARGRRRAAVDGKARQDSVDAGARTAEDARTARASKVSNILPASRKRRPAASQRAHGQKIAPLNTGTASAPREERDSDAGDGGVRSPQRPAHPACAVRPRQSHSLISGDPVRYTHRARVRRAFLIPRSLRPPSAIRRLPHCAYIQPPPPPPPPPVLQSSDQDANCPRCRAPSIDLTTPTPPNLVGRTT</sequence>
<feature type="region of interest" description="Disordered" evidence="1">
    <location>
        <begin position="25"/>
        <end position="86"/>
    </location>
</feature>
<organism evidence="2 3">
    <name type="scientific">Postia placenta MAD-698-R-SB12</name>
    <dbReference type="NCBI Taxonomy" id="670580"/>
    <lineage>
        <taxon>Eukaryota</taxon>
        <taxon>Fungi</taxon>
        <taxon>Dikarya</taxon>
        <taxon>Basidiomycota</taxon>
        <taxon>Agaricomycotina</taxon>
        <taxon>Agaricomycetes</taxon>
        <taxon>Polyporales</taxon>
        <taxon>Adustoporiaceae</taxon>
        <taxon>Rhodonia</taxon>
    </lineage>
</organism>
<dbReference type="Proteomes" id="UP000194127">
    <property type="component" value="Unassembled WGS sequence"/>
</dbReference>
<name>A0A1X6MJV2_9APHY</name>
<feature type="region of interest" description="Disordered" evidence="1">
    <location>
        <begin position="98"/>
        <end position="132"/>
    </location>
</feature>
<protein>
    <submittedName>
        <fullName evidence="2">Uncharacterized protein</fullName>
    </submittedName>
</protein>
<feature type="compositionally biased region" description="Pro residues" evidence="1">
    <location>
        <begin position="367"/>
        <end position="377"/>
    </location>
</feature>
<dbReference type="EMBL" id="KZ110613">
    <property type="protein sequence ID" value="OSX56516.1"/>
    <property type="molecule type" value="Genomic_DNA"/>
</dbReference>
<feature type="region of interest" description="Disordered" evidence="1">
    <location>
        <begin position="367"/>
        <end position="410"/>
    </location>
</feature>
<proteinExistence type="predicted"/>
<feature type="compositionally biased region" description="Basic residues" evidence="1">
    <location>
        <begin position="61"/>
        <end position="74"/>
    </location>
</feature>
<feature type="compositionally biased region" description="Basic and acidic residues" evidence="1">
    <location>
        <begin position="230"/>
        <end position="240"/>
    </location>
</feature>
<gene>
    <name evidence="2" type="ORF">POSPLADRAFT_1062663</name>
</gene>
<keyword evidence="3" id="KW-1185">Reference proteome</keyword>
<dbReference type="AlphaFoldDB" id="A0A1X6MJV2"/>